<reference evidence="1" key="1">
    <citation type="submission" date="2013-07" db="EMBL/GenBank/DDBJ databases">
        <title>The genome of an arbuscular mycorrhizal fungus provides insights into the evolution of the oldest plant symbiosis.</title>
        <authorList>
            <consortium name="DOE Joint Genome Institute"/>
            <person name="Tisserant E."/>
            <person name="Malbreil M."/>
            <person name="Kuo A."/>
            <person name="Kohler A."/>
            <person name="Symeonidi A."/>
            <person name="Balestrini R."/>
            <person name="Charron P."/>
            <person name="Duensing N."/>
            <person name="Frei-dit-Frey N."/>
            <person name="Gianinazzi-Pearson V."/>
            <person name="Gilbert B."/>
            <person name="Handa Y."/>
            <person name="Hijri M."/>
            <person name="Kaul R."/>
            <person name="Kawaguchi M."/>
            <person name="Krajinski F."/>
            <person name="Lammers P."/>
            <person name="Lapierre D."/>
            <person name="Masclaux F.G."/>
            <person name="Murat C."/>
            <person name="Morin E."/>
            <person name="Ndikumana S."/>
            <person name="Pagni M."/>
            <person name="Petitpierre D."/>
            <person name="Requena N."/>
            <person name="Rosikiewicz P."/>
            <person name="Riley R."/>
            <person name="Saito K."/>
            <person name="San Clemente H."/>
            <person name="Shapiro H."/>
            <person name="van Tuinen D."/>
            <person name="Becard G."/>
            <person name="Bonfante P."/>
            <person name="Paszkowski U."/>
            <person name="Shachar-Hill Y."/>
            <person name="Young J.P."/>
            <person name="Sanders I.R."/>
            <person name="Henrissat B."/>
            <person name="Rensing S.A."/>
            <person name="Grigoriev I.V."/>
            <person name="Corradi N."/>
            <person name="Roux C."/>
            <person name="Martin F."/>
        </authorList>
    </citation>
    <scope>NUCLEOTIDE SEQUENCE</scope>
    <source>
        <strain evidence="1">DAOM 197198</strain>
    </source>
</reference>
<proteinExistence type="predicted"/>
<dbReference type="VEuPathDB" id="FungiDB:RhiirFUN_026574"/>
<protein>
    <submittedName>
        <fullName evidence="1">Uncharacterized protein</fullName>
    </submittedName>
</protein>
<evidence type="ECO:0000313" key="1">
    <source>
        <dbReference type="EMBL" id="ESA17587.1"/>
    </source>
</evidence>
<dbReference type="EMBL" id="KI280036">
    <property type="protein sequence ID" value="ESA17587.1"/>
    <property type="molecule type" value="Genomic_DNA"/>
</dbReference>
<dbReference type="AlphaFoldDB" id="U9UD40"/>
<accession>U9UD40</accession>
<sequence length="77" mass="8917">MAKKRHNKNSLKEPKNFADTKTFEVQYVLTITNGTRFPSRSFMSLNFPPQQRSFLPLQTSTLLLLLQLGLRLLHVSQ</sequence>
<gene>
    <name evidence="1" type="ORF">GLOINDRAFT_345019</name>
</gene>
<name>U9UD40_RHIID</name>
<dbReference type="HOGENOM" id="CLU_2639329_0_0_1"/>
<organism evidence="1">
    <name type="scientific">Rhizophagus irregularis (strain DAOM 181602 / DAOM 197198 / MUCL 43194)</name>
    <name type="common">Arbuscular mycorrhizal fungus</name>
    <name type="synonym">Glomus intraradices</name>
    <dbReference type="NCBI Taxonomy" id="747089"/>
    <lineage>
        <taxon>Eukaryota</taxon>
        <taxon>Fungi</taxon>
        <taxon>Fungi incertae sedis</taxon>
        <taxon>Mucoromycota</taxon>
        <taxon>Glomeromycotina</taxon>
        <taxon>Glomeromycetes</taxon>
        <taxon>Glomerales</taxon>
        <taxon>Glomeraceae</taxon>
        <taxon>Rhizophagus</taxon>
    </lineage>
</organism>